<dbReference type="EMBL" id="MVHS01000003">
    <property type="protein sequence ID" value="ORA73606.1"/>
    <property type="molecule type" value="Genomic_DNA"/>
</dbReference>
<reference evidence="1 2" key="1">
    <citation type="submission" date="2016-12" db="EMBL/GenBank/DDBJ databases">
        <title>The new phylogeny of genus Mycobacterium.</title>
        <authorList>
            <person name="Tortoli E."/>
            <person name="Trovato A."/>
            <person name="Cirillo D.M."/>
        </authorList>
    </citation>
    <scope>NUCLEOTIDE SEQUENCE [LARGE SCALE GENOMIC DNA]</scope>
    <source>
        <strain evidence="1 2">DSM 45130</strain>
    </source>
</reference>
<evidence type="ECO:0000313" key="1">
    <source>
        <dbReference type="EMBL" id="ORA73606.1"/>
    </source>
</evidence>
<evidence type="ECO:0000313" key="2">
    <source>
        <dbReference type="Proteomes" id="UP000192801"/>
    </source>
</evidence>
<organism evidence="1 2">
    <name type="scientific">Mycolicibacterium insubricum</name>
    <dbReference type="NCBI Taxonomy" id="444597"/>
    <lineage>
        <taxon>Bacteria</taxon>
        <taxon>Bacillati</taxon>
        <taxon>Actinomycetota</taxon>
        <taxon>Actinomycetes</taxon>
        <taxon>Mycobacteriales</taxon>
        <taxon>Mycobacteriaceae</taxon>
        <taxon>Mycolicibacterium</taxon>
    </lineage>
</organism>
<gene>
    <name evidence="1" type="ORF">BST26_02225</name>
</gene>
<dbReference type="Proteomes" id="UP000192801">
    <property type="component" value="Unassembled WGS sequence"/>
</dbReference>
<dbReference type="AlphaFoldDB" id="A0A1X0DMI3"/>
<accession>A0A1X0DMI3</accession>
<protein>
    <submittedName>
        <fullName evidence="1">Uncharacterized protein</fullName>
    </submittedName>
</protein>
<keyword evidence="2" id="KW-1185">Reference proteome</keyword>
<proteinExistence type="predicted"/>
<dbReference type="OrthoDB" id="119867at2"/>
<dbReference type="STRING" id="444597.BST26_02225"/>
<comment type="caution">
    <text evidence="1">The sequence shown here is derived from an EMBL/GenBank/DDBJ whole genome shotgun (WGS) entry which is preliminary data.</text>
</comment>
<sequence>MTPPSTAVWLVVAYSLGLLAVAWGFDLMAKKVSLRAAQWRTGNFTYHPDHDAWQCPQDQLLWPTSFDPDSRVMRYRGKPSVCNSCPVKADCTTSDHGREITREVDPWPYSEAGQFHRGIACAVAGLALVMVVAMLIAEHSTADVLVLATTGVLIAAASIPLARHLWRNPAHAPNHLPHHSGAEAMAALTADRFATRWGGDYSEREDNP</sequence>
<name>A0A1X0DMI3_9MYCO</name>
<dbReference type="RefSeq" id="WP_083029177.1">
    <property type="nucleotide sequence ID" value="NZ_AP022618.1"/>
</dbReference>